<dbReference type="STRING" id="35608.A0A2U1P7Z4"/>
<comment type="caution">
    <text evidence="3">The sequence shown here is derived from an EMBL/GenBank/DDBJ whole genome shotgun (WGS) entry which is preliminary data.</text>
</comment>
<dbReference type="InterPro" id="IPR001844">
    <property type="entry name" value="Cpn60/GroEL"/>
</dbReference>
<dbReference type="Gene3D" id="3.50.7.10">
    <property type="entry name" value="GroEL"/>
    <property type="match status" value="3"/>
</dbReference>
<evidence type="ECO:0000313" key="4">
    <source>
        <dbReference type="Proteomes" id="UP000245207"/>
    </source>
</evidence>
<protein>
    <submittedName>
        <fullName evidence="3">TCP-1/cpn60 chaperonin family protein</fullName>
    </submittedName>
</protein>
<evidence type="ECO:0000313" key="3">
    <source>
        <dbReference type="EMBL" id="PWA81868.1"/>
    </source>
</evidence>
<dbReference type="SUPFAM" id="SSF52029">
    <property type="entry name" value="GroEL apical domain-like"/>
    <property type="match status" value="1"/>
</dbReference>
<dbReference type="AlphaFoldDB" id="A0A2U1P7Z4"/>
<dbReference type="EMBL" id="PKPP01001540">
    <property type="protein sequence ID" value="PWA81868.1"/>
    <property type="molecule type" value="Genomic_DNA"/>
</dbReference>
<accession>A0A2U1P7Z4</accession>
<evidence type="ECO:0000256" key="1">
    <source>
        <dbReference type="ARBA" id="ARBA00006607"/>
    </source>
</evidence>
<dbReference type="PANTHER" id="PTHR45633">
    <property type="entry name" value="60 KDA HEAT SHOCK PROTEIN, MITOCHONDRIAL"/>
    <property type="match status" value="1"/>
</dbReference>
<dbReference type="Proteomes" id="UP000245207">
    <property type="component" value="Unassembled WGS sequence"/>
</dbReference>
<evidence type="ECO:0000256" key="2">
    <source>
        <dbReference type="ARBA" id="ARBA00023186"/>
    </source>
</evidence>
<dbReference type="OrthoDB" id="1714907at2759"/>
<reference evidence="3 4" key="1">
    <citation type="journal article" date="2018" name="Mol. Plant">
        <title>The genome of Artemisia annua provides insight into the evolution of Asteraceae family and artemisinin biosynthesis.</title>
        <authorList>
            <person name="Shen Q."/>
            <person name="Zhang L."/>
            <person name="Liao Z."/>
            <person name="Wang S."/>
            <person name="Yan T."/>
            <person name="Shi P."/>
            <person name="Liu M."/>
            <person name="Fu X."/>
            <person name="Pan Q."/>
            <person name="Wang Y."/>
            <person name="Lv Z."/>
            <person name="Lu X."/>
            <person name="Zhang F."/>
            <person name="Jiang W."/>
            <person name="Ma Y."/>
            <person name="Chen M."/>
            <person name="Hao X."/>
            <person name="Li L."/>
            <person name="Tang Y."/>
            <person name="Lv G."/>
            <person name="Zhou Y."/>
            <person name="Sun X."/>
            <person name="Brodelius P.E."/>
            <person name="Rose J.K.C."/>
            <person name="Tang K."/>
        </authorList>
    </citation>
    <scope>NUCLEOTIDE SEQUENCE [LARGE SCALE GENOMIC DNA]</scope>
    <source>
        <strain evidence="4">cv. Huhao1</strain>
        <tissue evidence="3">Leaf</tissue>
    </source>
</reference>
<gene>
    <name evidence="3" type="ORF">CTI12_AA183080</name>
</gene>
<proteinExistence type="inferred from homology"/>
<organism evidence="3 4">
    <name type="scientific">Artemisia annua</name>
    <name type="common">Sweet wormwood</name>
    <dbReference type="NCBI Taxonomy" id="35608"/>
    <lineage>
        <taxon>Eukaryota</taxon>
        <taxon>Viridiplantae</taxon>
        <taxon>Streptophyta</taxon>
        <taxon>Embryophyta</taxon>
        <taxon>Tracheophyta</taxon>
        <taxon>Spermatophyta</taxon>
        <taxon>Magnoliopsida</taxon>
        <taxon>eudicotyledons</taxon>
        <taxon>Gunneridae</taxon>
        <taxon>Pentapetalae</taxon>
        <taxon>asterids</taxon>
        <taxon>campanulids</taxon>
        <taxon>Asterales</taxon>
        <taxon>Asteraceae</taxon>
        <taxon>Asteroideae</taxon>
        <taxon>Anthemideae</taxon>
        <taxon>Artemisiinae</taxon>
        <taxon>Artemisia</taxon>
    </lineage>
</organism>
<comment type="similarity">
    <text evidence="1">Belongs to the chaperonin (HSP60) family.</text>
</comment>
<sequence length="174" mass="19393">MLFIIRIRGLSLLLLTPDTNKQGEKLKKNMLDTLTENLRHPNGQIQNGFIIIEKGNSAETSLEIVEGMQFNRGYLSKYFTDRKTILQVKGNYPIVIIAENVEKEALAPVIRNKLKGILKDAAVKAPAFGTVIREDVGLTLERFQEEMLGNASKVVIDKDSTLIVTDGIHGLIEC</sequence>
<keyword evidence="4" id="KW-1185">Reference proteome</keyword>
<dbReference type="GO" id="GO:0140662">
    <property type="term" value="F:ATP-dependent protein folding chaperone"/>
    <property type="evidence" value="ECO:0007669"/>
    <property type="project" value="InterPro"/>
</dbReference>
<name>A0A2U1P7Z4_ARTAN</name>
<keyword evidence="2" id="KW-0143">Chaperone</keyword>
<dbReference type="GO" id="GO:0042026">
    <property type="term" value="P:protein refolding"/>
    <property type="evidence" value="ECO:0007669"/>
    <property type="project" value="InterPro"/>
</dbReference>
<dbReference type="InterPro" id="IPR027409">
    <property type="entry name" value="GroEL-like_apical_dom_sf"/>
</dbReference>